<dbReference type="Proteomes" id="UP001620597">
    <property type="component" value="Unassembled WGS sequence"/>
</dbReference>
<protein>
    <submittedName>
        <fullName evidence="4">NADP-dependent oxidoreductase</fullName>
    </submittedName>
</protein>
<keyword evidence="1" id="KW-0560">Oxidoreductase</keyword>
<organism evidence="4 5">
    <name type="scientific">Oceanobacter antarcticus</name>
    <dbReference type="NCBI Taxonomy" id="3133425"/>
    <lineage>
        <taxon>Bacteria</taxon>
        <taxon>Pseudomonadati</taxon>
        <taxon>Pseudomonadota</taxon>
        <taxon>Gammaproteobacteria</taxon>
        <taxon>Oceanospirillales</taxon>
        <taxon>Oceanospirillaceae</taxon>
        <taxon>Oceanobacter</taxon>
    </lineage>
</organism>
<reference evidence="4 5" key="1">
    <citation type="submission" date="2024-03" db="EMBL/GenBank/DDBJ databases">
        <title>High-quality draft genome sequence of Oceanobacter sp. wDCs-4.</title>
        <authorList>
            <person name="Dong C."/>
        </authorList>
    </citation>
    <scope>NUCLEOTIDE SEQUENCE [LARGE SCALE GENOMIC DNA]</scope>
    <source>
        <strain evidence="5">wDCs-4</strain>
    </source>
</reference>
<dbReference type="RefSeq" id="WP_416204952.1">
    <property type="nucleotide sequence ID" value="NZ_JBBKTX010000003.1"/>
</dbReference>
<dbReference type="Pfam" id="PF00107">
    <property type="entry name" value="ADH_zinc_N"/>
    <property type="match status" value="1"/>
</dbReference>
<evidence type="ECO:0000313" key="4">
    <source>
        <dbReference type="EMBL" id="MFK4751498.1"/>
    </source>
</evidence>
<evidence type="ECO:0000256" key="1">
    <source>
        <dbReference type="ARBA" id="ARBA00023002"/>
    </source>
</evidence>
<dbReference type="SUPFAM" id="SSF50129">
    <property type="entry name" value="GroES-like"/>
    <property type="match status" value="1"/>
</dbReference>
<dbReference type="CDD" id="cd05288">
    <property type="entry name" value="PGDH"/>
    <property type="match status" value="1"/>
</dbReference>
<feature type="domain" description="Alcohol dehydrogenase-like C-terminal" evidence="2">
    <location>
        <begin position="166"/>
        <end position="298"/>
    </location>
</feature>
<evidence type="ECO:0000313" key="5">
    <source>
        <dbReference type="Proteomes" id="UP001620597"/>
    </source>
</evidence>
<keyword evidence="5" id="KW-1185">Reference proteome</keyword>
<dbReference type="Gene3D" id="3.40.50.720">
    <property type="entry name" value="NAD(P)-binding Rossmann-like Domain"/>
    <property type="match status" value="1"/>
</dbReference>
<gene>
    <name evidence="4" type="ORF">WG929_03645</name>
</gene>
<dbReference type="Gene3D" id="3.90.180.10">
    <property type="entry name" value="Medium-chain alcohol dehydrogenases, catalytic domain"/>
    <property type="match status" value="1"/>
</dbReference>
<dbReference type="SUPFAM" id="SSF51735">
    <property type="entry name" value="NAD(P)-binding Rossmann-fold domains"/>
    <property type="match status" value="1"/>
</dbReference>
<dbReference type="InterPro" id="IPR041694">
    <property type="entry name" value="ADH_N_2"/>
</dbReference>
<feature type="domain" description="Oxidoreductase N-terminal" evidence="3">
    <location>
        <begin position="10"/>
        <end position="114"/>
    </location>
</feature>
<dbReference type="EMBL" id="JBBKTX010000003">
    <property type="protein sequence ID" value="MFK4751498.1"/>
    <property type="molecule type" value="Genomic_DNA"/>
</dbReference>
<comment type="caution">
    <text evidence="4">The sequence shown here is derived from an EMBL/GenBank/DDBJ whole genome shotgun (WGS) entry which is preliminary data.</text>
</comment>
<evidence type="ECO:0000259" key="3">
    <source>
        <dbReference type="Pfam" id="PF16884"/>
    </source>
</evidence>
<dbReference type="PANTHER" id="PTHR43205">
    <property type="entry name" value="PROSTAGLANDIN REDUCTASE"/>
    <property type="match status" value="1"/>
</dbReference>
<sequence>MASTQALINRQWILAKRPEGAVKPTDFIFNKGELPVPGDGDVLVRSLYFGYDASQRIWLTEDGGYMPSIQIGESMRAVGIGQVIESCDPDYATGDLVEGFMSWQDYLIVRNDGPMPLRKLPKANFPLSWNLGIFGVGGLTAYFGVVDGLRVQPGDTVVISAATGATGSLAGAIARALGAQKVIGIAGGADKCQWIVDNAGYDAAIDYKNEDIGERLQELCPQGVNAYFDNVGGDMLDTLLLHMAPEGRVLICGAMSSGYTDVKLQGPSNYMRICTHKLTVRGMHLFFYKDEIPAAAAQLAAWVEEGKLHVEENIHEGFEKAPGLLPTIFSGKQPGKLILKVANAS</sequence>
<accession>A0ABW8NEV3</accession>
<dbReference type="PANTHER" id="PTHR43205:SF19">
    <property type="entry name" value="ENOYL REDUCTASE (ER) DOMAIN-CONTAINING PROTEIN"/>
    <property type="match status" value="1"/>
</dbReference>
<proteinExistence type="predicted"/>
<evidence type="ECO:0000259" key="2">
    <source>
        <dbReference type="Pfam" id="PF00107"/>
    </source>
</evidence>
<dbReference type="InterPro" id="IPR011032">
    <property type="entry name" value="GroES-like_sf"/>
</dbReference>
<dbReference type="InterPro" id="IPR045010">
    <property type="entry name" value="MDR_fam"/>
</dbReference>
<dbReference type="InterPro" id="IPR036291">
    <property type="entry name" value="NAD(P)-bd_dom_sf"/>
</dbReference>
<dbReference type="InterPro" id="IPR013149">
    <property type="entry name" value="ADH-like_C"/>
</dbReference>
<name>A0ABW8NEV3_9GAMM</name>
<dbReference type="Pfam" id="PF16884">
    <property type="entry name" value="ADH_N_2"/>
    <property type="match status" value="1"/>
</dbReference>